<proteinExistence type="predicted"/>
<reference evidence="1" key="1">
    <citation type="journal article" date="2023" name="G3 (Bethesda)">
        <title>A reference genome for the long-term kleptoplast-retaining sea slug Elysia crispata morphotype clarki.</title>
        <authorList>
            <person name="Eastman K.E."/>
            <person name="Pendleton A.L."/>
            <person name="Shaikh M.A."/>
            <person name="Suttiyut T."/>
            <person name="Ogas R."/>
            <person name="Tomko P."/>
            <person name="Gavelis G."/>
            <person name="Widhalm J.R."/>
            <person name="Wisecaver J.H."/>
        </authorList>
    </citation>
    <scope>NUCLEOTIDE SEQUENCE</scope>
    <source>
        <strain evidence="1">ECLA1</strain>
    </source>
</reference>
<dbReference type="EMBL" id="JAWDGP010003428">
    <property type="protein sequence ID" value="KAK3774347.1"/>
    <property type="molecule type" value="Genomic_DNA"/>
</dbReference>
<gene>
    <name evidence="1" type="ORF">RRG08_013850</name>
</gene>
<name>A0AAE1DL20_9GAST</name>
<dbReference type="Proteomes" id="UP001283361">
    <property type="component" value="Unassembled WGS sequence"/>
</dbReference>
<evidence type="ECO:0000313" key="1">
    <source>
        <dbReference type="EMBL" id="KAK3774347.1"/>
    </source>
</evidence>
<organism evidence="1 2">
    <name type="scientific">Elysia crispata</name>
    <name type="common">lettuce slug</name>
    <dbReference type="NCBI Taxonomy" id="231223"/>
    <lineage>
        <taxon>Eukaryota</taxon>
        <taxon>Metazoa</taxon>
        <taxon>Spiralia</taxon>
        <taxon>Lophotrochozoa</taxon>
        <taxon>Mollusca</taxon>
        <taxon>Gastropoda</taxon>
        <taxon>Heterobranchia</taxon>
        <taxon>Euthyneura</taxon>
        <taxon>Panpulmonata</taxon>
        <taxon>Sacoglossa</taxon>
        <taxon>Placobranchoidea</taxon>
        <taxon>Plakobranchidae</taxon>
        <taxon>Elysia</taxon>
    </lineage>
</organism>
<accession>A0AAE1DL20</accession>
<keyword evidence="2" id="KW-1185">Reference proteome</keyword>
<protein>
    <submittedName>
        <fullName evidence="1">Uncharacterized protein</fullName>
    </submittedName>
</protein>
<sequence length="83" mass="9187">MDLQAVLLCPSAKASTLYYKAKLPQHDVLTVGTKQAFNYKYDEKQVNLSSSMFSDENLQTDALPLRSCGGVIPQAKETVIIFC</sequence>
<evidence type="ECO:0000313" key="2">
    <source>
        <dbReference type="Proteomes" id="UP001283361"/>
    </source>
</evidence>
<comment type="caution">
    <text evidence="1">The sequence shown here is derived from an EMBL/GenBank/DDBJ whole genome shotgun (WGS) entry which is preliminary data.</text>
</comment>
<dbReference type="AlphaFoldDB" id="A0AAE1DL20"/>